<dbReference type="InterPro" id="IPR036388">
    <property type="entry name" value="WH-like_DNA-bd_sf"/>
</dbReference>
<sequence length="386" mass="42420">MITGDATYLKNLNRRIILEHIVASPGLSRAELAKITGLNKATITSQISTLLEEGLLLESGTPSHSFVGRKPIPLTLNKNAGCALGIDLDSDHANLLLTDLSGKRLQQKTVQFSDRKPETIIEELHQTIHAFSSGSIGPLVGIGLGIHGIVDHDEQVIFIPRLEWTIADVKQRLQQKHQVPVFVDNNANLSAYAERVYCYPVHNLISISAYSGIGLGMIINDQIYRGMDGFAGEVGHMIVVPQGKPCPCGNHGCWERYASDQHALLFLADTLGVDSLTWEEVKRGINRGAPIEQEMNQLLMYWVVGLNNVINIFNPEILILNSSLARVFPEFVTQIKTRLQSRMTHCRVLATSTLGKNACALGGAALAIRQFLGVERLDFMKNDPAS</sequence>
<protein>
    <submittedName>
        <fullName evidence="4">Putative NBD/HSP70 family sugar kinase</fullName>
    </submittedName>
</protein>
<comment type="similarity">
    <text evidence="2">Belongs to the ROK (NagC/XylR) family.</text>
</comment>
<dbReference type="GO" id="GO:0042732">
    <property type="term" value="P:D-xylose metabolic process"/>
    <property type="evidence" value="ECO:0007669"/>
    <property type="project" value="UniProtKB-KW"/>
</dbReference>
<dbReference type="CDD" id="cd24077">
    <property type="entry name" value="ASKHA_ATPase_ROK_SaXylR-like"/>
    <property type="match status" value="1"/>
</dbReference>
<dbReference type="Pfam" id="PF13412">
    <property type="entry name" value="HTH_24"/>
    <property type="match status" value="1"/>
</dbReference>
<comment type="function">
    <text evidence="1">Transcriptional repressor of xylose-utilizing enzymes.</text>
</comment>
<comment type="caution">
    <text evidence="4">The sequence shown here is derived from an EMBL/GenBank/DDBJ whole genome shotgun (WGS) entry which is preliminary data.</text>
</comment>
<keyword evidence="3" id="KW-0119">Carbohydrate metabolism</keyword>
<evidence type="ECO:0000313" key="5">
    <source>
        <dbReference type="Proteomes" id="UP000241639"/>
    </source>
</evidence>
<gene>
    <name evidence="4" type="ORF">C8J48_2185</name>
</gene>
<reference evidence="4 5" key="1">
    <citation type="submission" date="2018-04" db="EMBL/GenBank/DDBJ databases">
        <title>Genomic Encyclopedia of Archaeal and Bacterial Type Strains, Phase II (KMG-II): from individual species to whole genera.</title>
        <authorList>
            <person name="Goeker M."/>
        </authorList>
    </citation>
    <scope>NUCLEOTIDE SEQUENCE [LARGE SCALE GENOMIC DNA]</scope>
    <source>
        <strain evidence="4 5">DSM 45169</strain>
    </source>
</reference>
<dbReference type="PANTHER" id="PTHR18964">
    <property type="entry name" value="ROK (REPRESSOR, ORF, KINASE) FAMILY"/>
    <property type="match status" value="1"/>
</dbReference>
<dbReference type="AlphaFoldDB" id="A0A2T4ZCF3"/>
<dbReference type="SUPFAM" id="SSF53067">
    <property type="entry name" value="Actin-like ATPase domain"/>
    <property type="match status" value="1"/>
</dbReference>
<dbReference type="OrthoDB" id="9796533at2"/>
<dbReference type="Pfam" id="PF00480">
    <property type="entry name" value="ROK"/>
    <property type="match status" value="1"/>
</dbReference>
<dbReference type="EMBL" id="PZZP01000001">
    <property type="protein sequence ID" value="PTM59561.1"/>
    <property type="molecule type" value="Genomic_DNA"/>
</dbReference>
<dbReference type="InterPro" id="IPR036390">
    <property type="entry name" value="WH_DNA-bd_sf"/>
</dbReference>
<dbReference type="Gene3D" id="1.10.10.10">
    <property type="entry name" value="Winged helix-like DNA-binding domain superfamily/Winged helix DNA-binding domain"/>
    <property type="match status" value="1"/>
</dbReference>
<dbReference type="RefSeq" id="WP_107726649.1">
    <property type="nucleotide sequence ID" value="NZ_PZZP01000001.1"/>
</dbReference>
<accession>A0A2T4ZCF3</accession>
<proteinExistence type="inferred from homology"/>
<keyword evidence="4" id="KW-0418">Kinase</keyword>
<dbReference type="GO" id="GO:0016301">
    <property type="term" value="F:kinase activity"/>
    <property type="evidence" value="ECO:0007669"/>
    <property type="project" value="UniProtKB-KW"/>
</dbReference>
<dbReference type="InterPro" id="IPR000600">
    <property type="entry name" value="ROK"/>
</dbReference>
<dbReference type="PANTHER" id="PTHR18964:SF149">
    <property type="entry name" value="BIFUNCTIONAL UDP-N-ACETYLGLUCOSAMINE 2-EPIMERASE_N-ACETYLMANNOSAMINE KINASE"/>
    <property type="match status" value="1"/>
</dbReference>
<evidence type="ECO:0000256" key="2">
    <source>
        <dbReference type="ARBA" id="ARBA00006479"/>
    </source>
</evidence>
<dbReference type="InterPro" id="IPR043129">
    <property type="entry name" value="ATPase_NBD"/>
</dbReference>
<evidence type="ECO:0000256" key="3">
    <source>
        <dbReference type="ARBA" id="ARBA00022629"/>
    </source>
</evidence>
<organism evidence="4 5">
    <name type="scientific">Desmospora activa DSM 45169</name>
    <dbReference type="NCBI Taxonomy" id="1121389"/>
    <lineage>
        <taxon>Bacteria</taxon>
        <taxon>Bacillati</taxon>
        <taxon>Bacillota</taxon>
        <taxon>Bacilli</taxon>
        <taxon>Bacillales</taxon>
        <taxon>Thermoactinomycetaceae</taxon>
        <taxon>Desmospora</taxon>
    </lineage>
</organism>
<keyword evidence="5" id="KW-1185">Reference proteome</keyword>
<dbReference type="Proteomes" id="UP000241639">
    <property type="component" value="Unassembled WGS sequence"/>
</dbReference>
<name>A0A2T4ZCF3_9BACL</name>
<keyword evidence="3" id="KW-0859">Xylose metabolism</keyword>
<evidence type="ECO:0000256" key="1">
    <source>
        <dbReference type="ARBA" id="ARBA00002486"/>
    </source>
</evidence>
<evidence type="ECO:0000313" key="4">
    <source>
        <dbReference type="EMBL" id="PTM59561.1"/>
    </source>
</evidence>
<dbReference type="SUPFAM" id="SSF46785">
    <property type="entry name" value="Winged helix' DNA-binding domain"/>
    <property type="match status" value="1"/>
</dbReference>
<dbReference type="Gene3D" id="3.30.420.40">
    <property type="match status" value="2"/>
</dbReference>
<keyword evidence="4" id="KW-0808">Transferase</keyword>